<reference evidence="7 8" key="1">
    <citation type="journal article" date="2013" name="Genome Biol.">
        <title>Genome of Acanthamoeba castellanii highlights extensive lateral gene transfer and early evolution of tyrosine kinase signaling.</title>
        <authorList>
            <person name="Clarke M."/>
            <person name="Lohan A.J."/>
            <person name="Liu B."/>
            <person name="Lagkouvardos I."/>
            <person name="Roy S."/>
            <person name="Zafar N."/>
            <person name="Bertelli C."/>
            <person name="Schilde C."/>
            <person name="Kianianmomeni A."/>
            <person name="Burglin T.R."/>
            <person name="Frech C."/>
            <person name="Turcotte B."/>
            <person name="Kopec K.O."/>
            <person name="Synnott J.M."/>
            <person name="Choo C."/>
            <person name="Paponov I."/>
            <person name="Finkler A."/>
            <person name="Soon Heng Tan C."/>
            <person name="Hutchins A.P."/>
            <person name="Weinmeier T."/>
            <person name="Rattei T."/>
            <person name="Chu J.S."/>
            <person name="Gimenez G."/>
            <person name="Irimia M."/>
            <person name="Rigden D.J."/>
            <person name="Fitzpatrick D.A."/>
            <person name="Lorenzo-Morales J."/>
            <person name="Bateman A."/>
            <person name="Chiu C.H."/>
            <person name="Tang P."/>
            <person name="Hegemann P."/>
            <person name="Fromm H."/>
            <person name="Raoult D."/>
            <person name="Greub G."/>
            <person name="Miranda-Saavedra D."/>
            <person name="Chen N."/>
            <person name="Nash P."/>
            <person name="Ginger M.L."/>
            <person name="Horn M."/>
            <person name="Schaap P."/>
            <person name="Caler L."/>
            <person name="Loftus B."/>
        </authorList>
    </citation>
    <scope>NUCLEOTIDE SEQUENCE [LARGE SCALE GENOMIC DNA]</scope>
    <source>
        <strain evidence="7 8">Neff</strain>
    </source>
</reference>
<dbReference type="InterPro" id="IPR016161">
    <property type="entry name" value="Ald_DH/histidinol_DH"/>
</dbReference>
<dbReference type="AlphaFoldDB" id="L8GYD7"/>
<accession>L8GYD7</accession>
<dbReference type="Proteomes" id="UP000011083">
    <property type="component" value="Unassembled WGS sequence"/>
</dbReference>
<feature type="compositionally biased region" description="Basic residues" evidence="5">
    <location>
        <begin position="37"/>
        <end position="50"/>
    </location>
</feature>
<feature type="compositionally biased region" description="Low complexity" evidence="5">
    <location>
        <begin position="51"/>
        <end position="61"/>
    </location>
</feature>
<dbReference type="GeneID" id="14918661"/>
<dbReference type="PROSITE" id="PS00070">
    <property type="entry name" value="ALDEHYDE_DEHYDR_CYS"/>
    <property type="match status" value="1"/>
</dbReference>
<dbReference type="FunFam" id="3.40.605.10:FF:000004">
    <property type="entry name" value="Aldehyde dehydrogenase"/>
    <property type="match status" value="1"/>
</dbReference>
<evidence type="ECO:0000259" key="6">
    <source>
        <dbReference type="Pfam" id="PF00171"/>
    </source>
</evidence>
<feature type="active site" evidence="3">
    <location>
        <position position="312"/>
    </location>
</feature>
<protein>
    <submittedName>
        <fullName evidence="7">Aldehyde dehydrogenase (NAD) family protein</fullName>
    </submittedName>
</protein>
<name>L8GYD7_ACACF</name>
<feature type="compositionally biased region" description="Basic and acidic residues" evidence="5">
    <location>
        <begin position="1"/>
        <end position="16"/>
    </location>
</feature>
<evidence type="ECO:0000313" key="8">
    <source>
        <dbReference type="Proteomes" id="UP000011083"/>
    </source>
</evidence>
<evidence type="ECO:0000256" key="1">
    <source>
        <dbReference type="ARBA" id="ARBA00009986"/>
    </source>
</evidence>
<gene>
    <name evidence="7" type="ORF">ACA1_208500</name>
</gene>
<organism evidence="7 8">
    <name type="scientific">Acanthamoeba castellanii (strain ATCC 30010 / Neff)</name>
    <dbReference type="NCBI Taxonomy" id="1257118"/>
    <lineage>
        <taxon>Eukaryota</taxon>
        <taxon>Amoebozoa</taxon>
        <taxon>Discosea</taxon>
        <taxon>Longamoebia</taxon>
        <taxon>Centramoebida</taxon>
        <taxon>Acanthamoebidae</taxon>
        <taxon>Acanthamoeba</taxon>
    </lineage>
</organism>
<comment type="similarity">
    <text evidence="1 4">Belongs to the aldehyde dehydrogenase family.</text>
</comment>
<dbReference type="PANTHER" id="PTHR43570">
    <property type="entry name" value="ALDEHYDE DEHYDROGENASE"/>
    <property type="match status" value="1"/>
</dbReference>
<dbReference type="OrthoDB" id="440325at2759"/>
<dbReference type="PANTHER" id="PTHR43570:SF16">
    <property type="entry name" value="ALDEHYDE DEHYDROGENASE TYPE III, ISOFORM Q"/>
    <property type="match status" value="1"/>
</dbReference>
<dbReference type="InterPro" id="IPR012394">
    <property type="entry name" value="Aldehyde_DH_NAD(P)"/>
</dbReference>
<dbReference type="EMBL" id="KB007966">
    <property type="protein sequence ID" value="ELR17972.1"/>
    <property type="molecule type" value="Genomic_DNA"/>
</dbReference>
<dbReference type="SUPFAM" id="SSF53720">
    <property type="entry name" value="ALDH-like"/>
    <property type="match status" value="1"/>
</dbReference>
<feature type="non-terminal residue" evidence="7">
    <location>
        <position position="574"/>
    </location>
</feature>
<dbReference type="InterPro" id="IPR016160">
    <property type="entry name" value="Ald_DH_CS_CYS"/>
</dbReference>
<feature type="region of interest" description="Disordered" evidence="5">
    <location>
        <begin position="1"/>
        <end position="95"/>
    </location>
</feature>
<dbReference type="InterPro" id="IPR015590">
    <property type="entry name" value="Aldehyde_DH_dom"/>
</dbReference>
<evidence type="ECO:0000313" key="7">
    <source>
        <dbReference type="EMBL" id="ELR17972.1"/>
    </source>
</evidence>
<dbReference type="PROSITE" id="PS00687">
    <property type="entry name" value="ALDEHYDE_DEHYDR_GLU"/>
    <property type="match status" value="1"/>
</dbReference>
<evidence type="ECO:0000256" key="2">
    <source>
        <dbReference type="ARBA" id="ARBA00023002"/>
    </source>
</evidence>
<dbReference type="GO" id="GO:0005737">
    <property type="term" value="C:cytoplasm"/>
    <property type="evidence" value="ECO:0007669"/>
    <property type="project" value="TreeGrafter"/>
</dbReference>
<evidence type="ECO:0000256" key="3">
    <source>
        <dbReference type="PROSITE-ProRule" id="PRU10007"/>
    </source>
</evidence>
<dbReference type="KEGG" id="acan:ACA1_208500"/>
<dbReference type="Gene3D" id="3.40.309.10">
    <property type="entry name" value="Aldehyde Dehydrogenase, Chain A, domain 2"/>
    <property type="match status" value="1"/>
</dbReference>
<evidence type="ECO:0000256" key="5">
    <source>
        <dbReference type="SAM" id="MobiDB-lite"/>
    </source>
</evidence>
<dbReference type="OMA" id="PLVAYWF"/>
<dbReference type="VEuPathDB" id="AmoebaDB:ACA1_208500"/>
<dbReference type="InterPro" id="IPR016162">
    <property type="entry name" value="Ald_DH_N"/>
</dbReference>
<dbReference type="Gene3D" id="3.40.605.10">
    <property type="entry name" value="Aldehyde Dehydrogenase, Chain A, domain 1"/>
    <property type="match status" value="1"/>
</dbReference>
<dbReference type="GO" id="GO:0006081">
    <property type="term" value="P:aldehyde metabolic process"/>
    <property type="evidence" value="ECO:0007669"/>
    <property type="project" value="InterPro"/>
</dbReference>
<feature type="domain" description="Aldehyde dehydrogenase" evidence="6">
    <location>
        <begin position="103"/>
        <end position="493"/>
    </location>
</feature>
<feature type="compositionally biased region" description="Basic and acidic residues" evidence="5">
    <location>
        <begin position="65"/>
        <end position="77"/>
    </location>
</feature>
<dbReference type="InterPro" id="IPR029510">
    <property type="entry name" value="Ald_DH_CS_GLU"/>
</dbReference>
<keyword evidence="8" id="KW-1185">Reference proteome</keyword>
<proteinExistence type="inferred from homology"/>
<dbReference type="InterPro" id="IPR016163">
    <property type="entry name" value="Ald_DH_C"/>
</dbReference>
<evidence type="ECO:0000256" key="4">
    <source>
        <dbReference type="RuleBase" id="RU003345"/>
    </source>
</evidence>
<dbReference type="RefSeq" id="XP_004339989.1">
    <property type="nucleotide sequence ID" value="XM_004339941.1"/>
</dbReference>
<dbReference type="STRING" id="1257118.L8GYD7"/>
<dbReference type="Pfam" id="PF00171">
    <property type="entry name" value="Aldedh"/>
    <property type="match status" value="1"/>
</dbReference>
<keyword evidence="2 4" id="KW-0560">Oxidoreductase</keyword>
<dbReference type="GO" id="GO:0004029">
    <property type="term" value="F:aldehyde dehydrogenase (NAD+) activity"/>
    <property type="evidence" value="ECO:0007669"/>
    <property type="project" value="TreeGrafter"/>
</dbReference>
<dbReference type="CDD" id="cd07087">
    <property type="entry name" value="ALDH_F3-13-14_CALDH-like"/>
    <property type="match status" value="1"/>
</dbReference>
<feature type="compositionally biased region" description="Acidic residues" evidence="5">
    <location>
        <begin position="78"/>
        <end position="95"/>
    </location>
</feature>
<sequence length="574" mass="64392">MEGDDRTLEENKEHSPGGEVLQSDAAGEAEIPESKKEKKKNKKKAKKKKSASGSKSSSAASTPRSAEDKDEKAKEKIEDEDEALAEDEDEDEDDFVVDEEFPDISRVVGALRRTFNKGKTQSLDWRKDQLKALRDLFVENEEQILEALAQDLGRCRMESVLSEISTTVAEIDLALRNLKTWAHPQRVSTPLAQMKGLSHSEIHKQPLGVVLIIAPWNYPINLCLAPLVGALAAGNAALLKPSELSKHSSHLLAELVPKYLDPEAVRVIEGAVAETTAILRHKFDHIFYTGSTSVGKVVMRAAAEHLTPVTLELGGKSPCIIDSKVDIDPAVRRVVWGKFWNAGQTCIAPDYLLVHEDVKEEFVEKLKEVTREFYGEDPKESKDFARIISTNHVKRLSSYLDEVRGRDDVTILNDKGGEVEESERYVAPTLVLCEGNWIKKGRGGPLDVKLMSDEIFGPILPIFTIKSLDEAVRFINKRPHPLALYLFSKNSANVDLEDHLRRGHGERHHHALHRPLPPVRWRGRQRHWRLPRPGVVRRLLAPQERTQQDDQVRPLGQVPAVQRQQALLHPDAGL</sequence>